<evidence type="ECO:0000313" key="8">
    <source>
        <dbReference type="EMBL" id="ELY21267.1"/>
    </source>
</evidence>
<dbReference type="InterPro" id="IPR014718">
    <property type="entry name" value="GH-type_carb-bd"/>
</dbReference>
<dbReference type="PANTHER" id="PTHR10091">
    <property type="entry name" value="ALDOSE-1-EPIMERASE"/>
    <property type="match status" value="1"/>
</dbReference>
<dbReference type="GO" id="GO:0030246">
    <property type="term" value="F:carbohydrate binding"/>
    <property type="evidence" value="ECO:0007669"/>
    <property type="project" value="InterPro"/>
</dbReference>
<evidence type="ECO:0000256" key="1">
    <source>
        <dbReference type="ARBA" id="ARBA00004496"/>
    </source>
</evidence>
<protein>
    <submittedName>
        <fullName evidence="8">Aldose 1-epimerase, subgroup</fullName>
    </submittedName>
</protein>
<dbReference type="FunFam" id="2.70.98.10:FF:000003">
    <property type="entry name" value="Aldose 1-epimerase"/>
    <property type="match status" value="1"/>
</dbReference>
<dbReference type="PATRIC" id="fig|1204738.3.peg.2865"/>
<evidence type="ECO:0000256" key="7">
    <source>
        <dbReference type="ARBA" id="ARBA00023277"/>
    </source>
</evidence>
<keyword evidence="7" id="KW-0119">Carbohydrate metabolism</keyword>
<dbReference type="InterPro" id="IPR008183">
    <property type="entry name" value="Aldose_1/G6P_1-epimerase"/>
</dbReference>
<dbReference type="CDD" id="cd09019">
    <property type="entry name" value="galactose_mutarotase_like"/>
    <property type="match status" value="1"/>
</dbReference>
<keyword evidence="5" id="KW-0597">Phosphoprotein</keyword>
<comment type="subunit">
    <text evidence="3">Monomer.</text>
</comment>
<comment type="similarity">
    <text evidence="2">Belongs to the aldose epimerase family.</text>
</comment>
<dbReference type="SUPFAM" id="SSF74650">
    <property type="entry name" value="Galactose mutarotase-like"/>
    <property type="match status" value="1"/>
</dbReference>
<dbReference type="GO" id="GO:0004034">
    <property type="term" value="F:aldose 1-epimerase activity"/>
    <property type="evidence" value="ECO:0007669"/>
    <property type="project" value="TreeGrafter"/>
</dbReference>
<dbReference type="GO" id="GO:0033499">
    <property type="term" value="P:galactose catabolic process via UDP-galactose, Leloir pathway"/>
    <property type="evidence" value="ECO:0007669"/>
    <property type="project" value="TreeGrafter"/>
</dbReference>
<accession>L9U922</accession>
<dbReference type="AlphaFoldDB" id="L9U922"/>
<dbReference type="NCBIfam" id="NF008277">
    <property type="entry name" value="PRK11055.1"/>
    <property type="match status" value="1"/>
</dbReference>
<dbReference type="Pfam" id="PF01263">
    <property type="entry name" value="Aldose_epim"/>
    <property type="match status" value="1"/>
</dbReference>
<reference evidence="8 9" key="1">
    <citation type="journal article" date="2013" name="Genome Announc.">
        <title>Draft Genome of the Marine Gammaproteobacterium Halomonas titanicae.</title>
        <authorList>
            <person name="Sanchez-Porro C."/>
            <person name="de la Haba R.R."/>
            <person name="Cruz-Hernandez N."/>
            <person name="Gonzalez J.M."/>
            <person name="Reyes-Guirao C."/>
            <person name="Navarro-Sampedro L."/>
            <person name="Carballo M."/>
            <person name="Ventosa A."/>
        </authorList>
    </citation>
    <scope>NUCLEOTIDE SEQUENCE [LARGE SCALE GENOMIC DNA]</scope>
    <source>
        <strain evidence="8 9">BH1</strain>
    </source>
</reference>
<evidence type="ECO:0000256" key="4">
    <source>
        <dbReference type="ARBA" id="ARBA00022490"/>
    </source>
</evidence>
<keyword evidence="6" id="KW-0413">Isomerase</keyword>
<dbReference type="InterPro" id="IPR011013">
    <property type="entry name" value="Gal_mutarotase_sf_dom"/>
</dbReference>
<dbReference type="InterPro" id="IPR047215">
    <property type="entry name" value="Galactose_mutarotase-like"/>
</dbReference>
<dbReference type="PANTHER" id="PTHR10091:SF0">
    <property type="entry name" value="GALACTOSE MUTAROTASE"/>
    <property type="match status" value="1"/>
</dbReference>
<dbReference type="GO" id="GO:0005737">
    <property type="term" value="C:cytoplasm"/>
    <property type="evidence" value="ECO:0007669"/>
    <property type="project" value="UniProtKB-SubCell"/>
</dbReference>
<comment type="subcellular location">
    <subcellularLocation>
        <location evidence="1">Cytoplasm</location>
    </subcellularLocation>
</comment>
<comment type="caution">
    <text evidence="8">The sequence shown here is derived from an EMBL/GenBank/DDBJ whole genome shotgun (WGS) entry which is preliminary data.</text>
</comment>
<sequence length="452" mass="49237">MVMPDMATVVSVSVMMNCGNSLSFLTKPNNNNLATKYASRRKLMPLMYSQRLRNGSPLLLGAIAAVLLANTAQAQSSSEANAGSSVGSGIQTSVFGHLPDGRQVDVYQLTNANGIELRVTNYGGIILSLKTPDMDGKFDDIALGFDSLEAYLSDEYRQANPYFGAIIGRYGNRIAGGQFSLDGETYSLATNDGSNHLHGGDQGFDKVLWQAEPFESDAGNGLVLRYTSEDGEEGYPGKLESEVTYTLTDNDELMVDYRAVTDKATPINLTQHSYFNLKGEGSDTILDHQLMINAPEFTPVNDTLIPTGEIRSVEGTPFDFTQATPIGERIEQENEQLAFGGGYDHNFVLARDNAASDELVLAAKVWEPQSGRLVEITTTEPAIQFYSGNFLNGDLTGKQGQAYGHRSGFALETQHYPDSPNQEAFPSTILEPGETYRSRTVYRFSAQQDLGS</sequence>
<keyword evidence="4" id="KW-0963">Cytoplasm</keyword>
<dbReference type="Proteomes" id="UP000011651">
    <property type="component" value="Unassembled WGS sequence"/>
</dbReference>
<dbReference type="GO" id="GO:0006006">
    <property type="term" value="P:glucose metabolic process"/>
    <property type="evidence" value="ECO:0007669"/>
    <property type="project" value="TreeGrafter"/>
</dbReference>
<evidence type="ECO:0000256" key="5">
    <source>
        <dbReference type="ARBA" id="ARBA00022553"/>
    </source>
</evidence>
<dbReference type="Gene3D" id="2.70.98.10">
    <property type="match status" value="1"/>
</dbReference>
<organism evidence="8 9">
    <name type="scientific">Vreelandella titanicae BH1</name>
    <dbReference type="NCBI Taxonomy" id="1204738"/>
    <lineage>
        <taxon>Bacteria</taxon>
        <taxon>Pseudomonadati</taxon>
        <taxon>Pseudomonadota</taxon>
        <taxon>Gammaproteobacteria</taxon>
        <taxon>Oceanospirillales</taxon>
        <taxon>Halomonadaceae</taxon>
        <taxon>Vreelandella</taxon>
    </lineage>
</organism>
<evidence type="ECO:0000256" key="2">
    <source>
        <dbReference type="ARBA" id="ARBA00006206"/>
    </source>
</evidence>
<evidence type="ECO:0000256" key="3">
    <source>
        <dbReference type="ARBA" id="ARBA00011245"/>
    </source>
</evidence>
<dbReference type="EMBL" id="AOPO01000007">
    <property type="protein sequence ID" value="ELY21267.1"/>
    <property type="molecule type" value="Genomic_DNA"/>
</dbReference>
<evidence type="ECO:0000256" key="6">
    <source>
        <dbReference type="ARBA" id="ARBA00023235"/>
    </source>
</evidence>
<name>L9U922_9GAMM</name>
<gene>
    <name evidence="8" type="ORF">HALTITAN_1912</name>
</gene>
<evidence type="ECO:0000313" key="9">
    <source>
        <dbReference type="Proteomes" id="UP000011651"/>
    </source>
</evidence>
<proteinExistence type="inferred from homology"/>